<name>A0A1G9N4E4_9PROT</name>
<dbReference type="Gene3D" id="3.90.1150.10">
    <property type="entry name" value="Aspartate Aminotransferase, domain 1"/>
    <property type="match status" value="1"/>
</dbReference>
<evidence type="ECO:0000313" key="6">
    <source>
        <dbReference type="EMBL" id="SDL81264.1"/>
    </source>
</evidence>
<protein>
    <submittedName>
        <fullName evidence="6">Threonine aldolase</fullName>
    </submittedName>
</protein>
<dbReference type="SUPFAM" id="SSF53383">
    <property type="entry name" value="PLP-dependent transferases"/>
    <property type="match status" value="1"/>
</dbReference>
<dbReference type="InterPro" id="IPR015422">
    <property type="entry name" value="PyrdxlP-dep_Trfase_small"/>
</dbReference>
<dbReference type="GO" id="GO:0006567">
    <property type="term" value="P:L-threonine catabolic process"/>
    <property type="evidence" value="ECO:0007669"/>
    <property type="project" value="TreeGrafter"/>
</dbReference>
<dbReference type="Pfam" id="PF01212">
    <property type="entry name" value="Beta_elim_lyase"/>
    <property type="match status" value="1"/>
</dbReference>
<comment type="cofactor">
    <cofactor evidence="1">
        <name>pyridoxal 5'-phosphate</name>
        <dbReference type="ChEBI" id="CHEBI:597326"/>
    </cofactor>
</comment>
<keyword evidence="7" id="KW-1185">Reference proteome</keyword>
<evidence type="ECO:0000313" key="7">
    <source>
        <dbReference type="Proteomes" id="UP000199759"/>
    </source>
</evidence>
<evidence type="ECO:0000256" key="1">
    <source>
        <dbReference type="ARBA" id="ARBA00001933"/>
    </source>
</evidence>
<comment type="similarity">
    <text evidence="2">Belongs to the threonine aldolase family.</text>
</comment>
<dbReference type="AlphaFoldDB" id="A0A1G9N4E4"/>
<dbReference type="PANTHER" id="PTHR48097:SF9">
    <property type="entry name" value="L-THREONINE ALDOLASE"/>
    <property type="match status" value="1"/>
</dbReference>
<dbReference type="PANTHER" id="PTHR48097">
    <property type="entry name" value="L-THREONINE ALDOLASE-RELATED"/>
    <property type="match status" value="1"/>
</dbReference>
<evidence type="ECO:0000256" key="3">
    <source>
        <dbReference type="ARBA" id="ARBA00011881"/>
    </source>
</evidence>
<dbReference type="STRING" id="144026.SAMN04488568_102213"/>
<reference evidence="6 7" key="1">
    <citation type="submission" date="2016-10" db="EMBL/GenBank/DDBJ databases">
        <authorList>
            <person name="de Groot N.N."/>
        </authorList>
    </citation>
    <scope>NUCLEOTIDE SEQUENCE [LARGE SCALE GENOMIC DNA]</scope>
    <source>
        <strain evidence="6 7">DSM 16077</strain>
    </source>
</reference>
<dbReference type="InterPro" id="IPR015421">
    <property type="entry name" value="PyrdxlP-dep_Trfase_major"/>
</dbReference>
<dbReference type="InterPro" id="IPR001597">
    <property type="entry name" value="ArAA_b-elim_lyase/Thr_aldolase"/>
</dbReference>
<dbReference type="EMBL" id="FNHG01000002">
    <property type="protein sequence ID" value="SDL81264.1"/>
    <property type="molecule type" value="Genomic_DNA"/>
</dbReference>
<comment type="subunit">
    <text evidence="3">Homotetramer.</text>
</comment>
<dbReference type="GO" id="GO:0008732">
    <property type="term" value="F:L-allo-threonine aldolase activity"/>
    <property type="evidence" value="ECO:0007669"/>
    <property type="project" value="TreeGrafter"/>
</dbReference>
<dbReference type="Gene3D" id="3.40.640.10">
    <property type="entry name" value="Type I PLP-dependent aspartate aminotransferase-like (Major domain)"/>
    <property type="match status" value="1"/>
</dbReference>
<sequence length="371" mass="39709">MIDAGLRAGCDISLGFPHHGAETAADHLRAVADYMDREGFATEMYLGGPMVAALEAKIAGLLGKPAAMWCPTGTMAQGIAARIHAARTGRNRIQLHPTSHLELHEEQGYHFAHGLDATLIGEWSSPLAADDLQPGAACAFIELPQRHNGGALPVWGALDAIKVRGQALNLPMHLDGARIWSTRPFYDDRSYGEICEGFASVYVSLYKDIGAAGGAVLAGDADFIAEARLWLARFGGRIISPAPMVPDALRLLDRRLELMPALVKRARNLAAALTGIEGVTVTPDPPQVNMFHLRLPCDASTAERARDDAARQTGVWLGNRFWDLEDAPVCALEITAGEYLLGLPDARLVDAVTVLAGHVAAAIRPGQTKPE</sequence>
<evidence type="ECO:0000256" key="4">
    <source>
        <dbReference type="ARBA" id="ARBA00022898"/>
    </source>
</evidence>
<evidence type="ECO:0000259" key="5">
    <source>
        <dbReference type="Pfam" id="PF01212"/>
    </source>
</evidence>
<dbReference type="InterPro" id="IPR015424">
    <property type="entry name" value="PyrdxlP-dep_Trfase"/>
</dbReference>
<accession>A0A1G9N4E4</accession>
<organism evidence="6 7">
    <name type="scientific">Maricaulis salignorans</name>
    <dbReference type="NCBI Taxonomy" id="144026"/>
    <lineage>
        <taxon>Bacteria</taxon>
        <taxon>Pseudomonadati</taxon>
        <taxon>Pseudomonadota</taxon>
        <taxon>Alphaproteobacteria</taxon>
        <taxon>Maricaulales</taxon>
        <taxon>Maricaulaceae</taxon>
        <taxon>Maricaulis</taxon>
    </lineage>
</organism>
<dbReference type="OrthoDB" id="9774495at2"/>
<evidence type="ECO:0000256" key="2">
    <source>
        <dbReference type="ARBA" id="ARBA00006966"/>
    </source>
</evidence>
<proteinExistence type="inferred from homology"/>
<gene>
    <name evidence="6" type="ORF">SAMN04488568_102213</name>
</gene>
<dbReference type="GO" id="GO:0005829">
    <property type="term" value="C:cytosol"/>
    <property type="evidence" value="ECO:0007669"/>
    <property type="project" value="TreeGrafter"/>
</dbReference>
<dbReference type="GO" id="GO:0006545">
    <property type="term" value="P:glycine biosynthetic process"/>
    <property type="evidence" value="ECO:0007669"/>
    <property type="project" value="TreeGrafter"/>
</dbReference>
<dbReference type="RefSeq" id="WP_091766425.1">
    <property type="nucleotide sequence ID" value="NZ_FNHG01000002.1"/>
</dbReference>
<feature type="domain" description="Aromatic amino acid beta-eliminating lyase/threonine aldolase" evidence="5">
    <location>
        <begin position="41"/>
        <end position="293"/>
    </location>
</feature>
<dbReference type="Proteomes" id="UP000199759">
    <property type="component" value="Unassembled WGS sequence"/>
</dbReference>
<keyword evidence="4" id="KW-0663">Pyridoxal phosphate</keyword>